<sequence length="786" mass="86881">MSKWILLPPLLLLLLLMVLVRADVTCTAGRWTQMTPLMDRSFVRTPTPFPQQSASSTTPITKATWTLEGTDIDIEATSVENVKDCRAALSAVRGATSEVALMNEQMSFENCVIESETHANYDPEAAAAAAAEALQWQWREVRPQLLPAGSVRLSDGGRIDLLFQLLPLGRGLVFPVTGTMTLVCPLRLTLHQFQGHAAFHIDTLLPIKIRSTQAEVSLVSSKLQLPNTMLHMKPRGAPVVTVPADVDEKHLNKEGLHLRVSIAGDMLIVPLRRECIEALGPSAARVAWSEEEMMGGEGDDDMYASCIIERRWSLEAVKRHVVEAFTCQPLPCLNSNHLYNVSRLAVDESDPYQALPMDAKTFGGTGGFLGDAERSTRQFAEQMPPAAALASGDDSKTQYISELKALVRLWSSYEAEGTSLLRTKDIVTLSDNYAELHIGPTALAQRGFLLPSVRHVCWWLHHVRSSRTLPSLTSACQDPSQRSAILEAWHEALSSSDFGDVDQFVRGLGVAAKQKVLSESSRFYIQFDSSNLWTIKTNVTSSLTAGDPIQFAPFSMGARWIIQSTNVLALPTRGIDLSDLRTPHPSLRYQISHPHINHGDRWVRLDGASLLSLTLDCLTGRNNSFHCPLRFGIVAEHLPYGWEATLDRSVMEHTLYLVCPEENASKLSNPHSTALTCGAQYYGKYEALFAHWVRKEWIHAVEKSDASTKVFSFVLASMTDEVSKAFVEFGQPLYVVIQLPQRLAVDDHRHPIPRGSTEEAAGTFGFLLLPHDAPKEAGSHSHSDEL</sequence>
<dbReference type="Proteomes" id="UP000051952">
    <property type="component" value="Unassembled WGS sequence"/>
</dbReference>
<name>A0A0S4IT16_BODSA</name>
<evidence type="ECO:0000256" key="1">
    <source>
        <dbReference type="SAM" id="SignalP"/>
    </source>
</evidence>
<reference evidence="3" key="1">
    <citation type="submission" date="2015-09" db="EMBL/GenBank/DDBJ databases">
        <authorList>
            <consortium name="Pathogen Informatics"/>
        </authorList>
    </citation>
    <scope>NUCLEOTIDE SEQUENCE [LARGE SCALE GENOMIC DNA]</scope>
    <source>
        <strain evidence="3">Lake Konstanz</strain>
    </source>
</reference>
<protein>
    <recommendedName>
        <fullName evidence="4">Membrane-associated protein</fullName>
    </recommendedName>
</protein>
<evidence type="ECO:0000313" key="2">
    <source>
        <dbReference type="EMBL" id="CUF74037.1"/>
    </source>
</evidence>
<dbReference type="VEuPathDB" id="TriTrypDB:BSAL_65320"/>
<keyword evidence="3" id="KW-1185">Reference proteome</keyword>
<dbReference type="EMBL" id="CYKH01000397">
    <property type="protein sequence ID" value="CUF74037.1"/>
    <property type="molecule type" value="Genomic_DNA"/>
</dbReference>
<keyword evidence="1" id="KW-0732">Signal</keyword>
<evidence type="ECO:0008006" key="4">
    <source>
        <dbReference type="Google" id="ProtNLM"/>
    </source>
</evidence>
<gene>
    <name evidence="2" type="ORF">BSAL_65320</name>
</gene>
<dbReference type="AlphaFoldDB" id="A0A0S4IT16"/>
<feature type="chain" id="PRO_5006621608" description="Membrane-associated protein" evidence="1">
    <location>
        <begin position="23"/>
        <end position="786"/>
    </location>
</feature>
<evidence type="ECO:0000313" key="3">
    <source>
        <dbReference type="Proteomes" id="UP000051952"/>
    </source>
</evidence>
<organism evidence="2 3">
    <name type="scientific">Bodo saltans</name>
    <name type="common">Flagellated protozoan</name>
    <dbReference type="NCBI Taxonomy" id="75058"/>
    <lineage>
        <taxon>Eukaryota</taxon>
        <taxon>Discoba</taxon>
        <taxon>Euglenozoa</taxon>
        <taxon>Kinetoplastea</taxon>
        <taxon>Metakinetoplastina</taxon>
        <taxon>Eubodonida</taxon>
        <taxon>Bodonidae</taxon>
        <taxon>Bodo</taxon>
    </lineage>
</organism>
<feature type="signal peptide" evidence="1">
    <location>
        <begin position="1"/>
        <end position="22"/>
    </location>
</feature>
<proteinExistence type="predicted"/>
<accession>A0A0S4IT16</accession>